<dbReference type="EMBL" id="QBLH01002081">
    <property type="protein sequence ID" value="TGZ49912.1"/>
    <property type="molecule type" value="Genomic_DNA"/>
</dbReference>
<dbReference type="Pfam" id="PF00089">
    <property type="entry name" value="Trypsin"/>
    <property type="match status" value="1"/>
</dbReference>
<dbReference type="SMART" id="SM00020">
    <property type="entry name" value="Tryp_SPc"/>
    <property type="match status" value="1"/>
</dbReference>
<dbReference type="GO" id="GO:0004252">
    <property type="term" value="F:serine-type endopeptidase activity"/>
    <property type="evidence" value="ECO:0007669"/>
    <property type="project" value="InterPro"/>
</dbReference>
<keyword evidence="5" id="KW-1185">Reference proteome</keyword>
<gene>
    <name evidence="4" type="ORF">DBV15_11313</name>
</gene>
<dbReference type="InterPro" id="IPR043504">
    <property type="entry name" value="Peptidase_S1_PA_chymotrypsin"/>
</dbReference>
<reference evidence="4 5" key="1">
    <citation type="journal article" date="2019" name="Philos. Trans. R. Soc. Lond., B, Biol. Sci.">
        <title>Ant behaviour and brain gene expression of defending hosts depend on the ecological success of the intruding social parasite.</title>
        <authorList>
            <person name="Kaur R."/>
            <person name="Stoldt M."/>
            <person name="Jongepier E."/>
            <person name="Feldmeyer B."/>
            <person name="Menzel F."/>
            <person name="Bornberg-Bauer E."/>
            <person name="Foitzik S."/>
        </authorList>
    </citation>
    <scope>NUCLEOTIDE SEQUENCE [LARGE SCALE GENOMIC DNA]</scope>
    <source>
        <tissue evidence="4">Whole body</tissue>
    </source>
</reference>
<evidence type="ECO:0000313" key="5">
    <source>
        <dbReference type="Proteomes" id="UP000310200"/>
    </source>
</evidence>
<keyword evidence="4" id="KW-0378">Hydrolase</keyword>
<evidence type="ECO:0000313" key="4">
    <source>
        <dbReference type="EMBL" id="TGZ49912.1"/>
    </source>
</evidence>
<dbReference type="Gene3D" id="2.40.10.10">
    <property type="entry name" value="Trypsin-like serine proteases"/>
    <property type="match status" value="1"/>
</dbReference>
<protein>
    <submittedName>
        <fullName evidence="4">Venom protease</fullName>
    </submittedName>
</protein>
<name>A0A4S2KK36_9HYME</name>
<comment type="similarity">
    <text evidence="2">Belongs to the peptidase S1 family. CLIP subfamily.</text>
</comment>
<dbReference type="Proteomes" id="UP000310200">
    <property type="component" value="Unassembled WGS sequence"/>
</dbReference>
<keyword evidence="4" id="KW-0645">Protease</keyword>
<dbReference type="SUPFAM" id="SSF50494">
    <property type="entry name" value="Trypsin-like serine proteases"/>
    <property type="match status" value="1"/>
</dbReference>
<dbReference type="InterPro" id="IPR051487">
    <property type="entry name" value="Ser/Thr_Proteases_Immune/Dev"/>
</dbReference>
<organism evidence="4 5">
    <name type="scientific">Temnothorax longispinosus</name>
    <dbReference type="NCBI Taxonomy" id="300112"/>
    <lineage>
        <taxon>Eukaryota</taxon>
        <taxon>Metazoa</taxon>
        <taxon>Ecdysozoa</taxon>
        <taxon>Arthropoda</taxon>
        <taxon>Hexapoda</taxon>
        <taxon>Insecta</taxon>
        <taxon>Pterygota</taxon>
        <taxon>Neoptera</taxon>
        <taxon>Endopterygota</taxon>
        <taxon>Hymenoptera</taxon>
        <taxon>Apocrita</taxon>
        <taxon>Aculeata</taxon>
        <taxon>Formicoidea</taxon>
        <taxon>Formicidae</taxon>
        <taxon>Myrmicinae</taxon>
        <taxon>Temnothorax</taxon>
    </lineage>
</organism>
<dbReference type="InterPro" id="IPR009003">
    <property type="entry name" value="Peptidase_S1_PA"/>
</dbReference>
<dbReference type="InterPro" id="IPR001254">
    <property type="entry name" value="Trypsin_dom"/>
</dbReference>
<comment type="caution">
    <text evidence="4">The sequence shown here is derived from an EMBL/GenBank/DDBJ whole genome shotgun (WGS) entry which is preliminary data.</text>
</comment>
<evidence type="ECO:0000256" key="1">
    <source>
        <dbReference type="ARBA" id="ARBA00023157"/>
    </source>
</evidence>
<keyword evidence="1" id="KW-1015">Disulfide bond</keyword>
<sequence>MCIRDRPYSICHKDIPFSIDIQPIKLAYYDKSFVNKECAYVTKWGINHIRNRGMTRLKYTTSSIIENNVCRQYWPINNKHICTAAAGLGQDACESNSGGPLIVRRNDQDFQIGIVSYGDQFCPTKSPNVFTKVSSYIDWIREVMMRY</sequence>
<accession>A0A4S2KK36</accession>
<evidence type="ECO:0000259" key="3">
    <source>
        <dbReference type="PROSITE" id="PS50240"/>
    </source>
</evidence>
<dbReference type="STRING" id="300112.A0A4S2KK36"/>
<dbReference type="AlphaFoldDB" id="A0A4S2KK36"/>
<dbReference type="PROSITE" id="PS50240">
    <property type="entry name" value="TRYPSIN_DOM"/>
    <property type="match status" value="1"/>
</dbReference>
<dbReference type="PANTHER" id="PTHR24256">
    <property type="entry name" value="TRYPTASE-RELATED"/>
    <property type="match status" value="1"/>
</dbReference>
<proteinExistence type="inferred from homology"/>
<dbReference type="GO" id="GO:0006508">
    <property type="term" value="P:proteolysis"/>
    <property type="evidence" value="ECO:0007669"/>
    <property type="project" value="UniProtKB-KW"/>
</dbReference>
<evidence type="ECO:0000256" key="2">
    <source>
        <dbReference type="ARBA" id="ARBA00024195"/>
    </source>
</evidence>
<feature type="domain" description="Peptidase S1" evidence="3">
    <location>
        <begin position="1"/>
        <end position="145"/>
    </location>
</feature>